<feature type="compositionally biased region" description="Low complexity" evidence="1">
    <location>
        <begin position="12"/>
        <end position="23"/>
    </location>
</feature>
<evidence type="ECO:0000256" key="1">
    <source>
        <dbReference type="SAM" id="MobiDB-lite"/>
    </source>
</evidence>
<accession>A0ABP8NZ35</accession>
<evidence type="ECO:0000313" key="3">
    <source>
        <dbReference type="Proteomes" id="UP001501183"/>
    </source>
</evidence>
<comment type="caution">
    <text evidence="2">The sequence shown here is derived from an EMBL/GenBank/DDBJ whole genome shotgun (WGS) entry which is preliminary data.</text>
</comment>
<gene>
    <name evidence="2" type="ORF">GCM10023094_14200</name>
</gene>
<protein>
    <submittedName>
        <fullName evidence="2">Uncharacterized protein</fullName>
    </submittedName>
</protein>
<name>A0ABP8NZ35_9NOCA</name>
<keyword evidence="3" id="KW-1185">Reference proteome</keyword>
<feature type="region of interest" description="Disordered" evidence="1">
    <location>
        <begin position="1"/>
        <end position="27"/>
    </location>
</feature>
<dbReference type="EMBL" id="BAABFB010000029">
    <property type="protein sequence ID" value="GAA4475841.1"/>
    <property type="molecule type" value="Genomic_DNA"/>
</dbReference>
<sequence length="76" mass="7994">MSVTCESLPQPAVTSTDTAASDTVADRRTRPIRLSSCGIRSLHTIGRPTWDCAPAPVTVAIATMVEPDDSGIAIVR</sequence>
<proteinExistence type="predicted"/>
<reference evidence="3" key="1">
    <citation type="journal article" date="2019" name="Int. J. Syst. Evol. Microbiol.">
        <title>The Global Catalogue of Microorganisms (GCM) 10K type strain sequencing project: providing services to taxonomists for standard genome sequencing and annotation.</title>
        <authorList>
            <consortium name="The Broad Institute Genomics Platform"/>
            <consortium name="The Broad Institute Genome Sequencing Center for Infectious Disease"/>
            <person name="Wu L."/>
            <person name="Ma J."/>
        </authorList>
    </citation>
    <scope>NUCLEOTIDE SEQUENCE [LARGE SCALE GENOMIC DNA]</scope>
    <source>
        <strain evidence="3">JCM 32206</strain>
    </source>
</reference>
<dbReference type="Proteomes" id="UP001501183">
    <property type="component" value="Unassembled WGS sequence"/>
</dbReference>
<organism evidence="2 3">
    <name type="scientific">Rhodococcus olei</name>
    <dbReference type="NCBI Taxonomy" id="2161675"/>
    <lineage>
        <taxon>Bacteria</taxon>
        <taxon>Bacillati</taxon>
        <taxon>Actinomycetota</taxon>
        <taxon>Actinomycetes</taxon>
        <taxon>Mycobacteriales</taxon>
        <taxon>Nocardiaceae</taxon>
        <taxon>Rhodococcus</taxon>
    </lineage>
</organism>
<evidence type="ECO:0000313" key="2">
    <source>
        <dbReference type="EMBL" id="GAA4475841.1"/>
    </source>
</evidence>